<dbReference type="AlphaFoldDB" id="T0L5I8"/>
<sequence>MVIFDEVDANLDAQYRTAVASLLQSISQDAGTQFICTTFRPEIVHVADKCYGVTFHSKTSSIDCVPTEEALSFVEGVAAGNSPARHTMASLTTLPNELLNAILLEIPAADLVSLTQTCRNLRSVSLPLAYRDIAITSNGSTNDRLPRIILLLRTVLESPRLTGHIKSLRLFTGEVRRSDTLAHERAEILTKWNGPPLLAGDMSGTLVRKAVHETQSSCAAEWITAIFDGDLAAASALILAHCEQLESLTVDHEFARQGAKWLAAVFRHGLGALKDDTRPPTFSNLTKLDITCYPRRDVPHYWDHISKELFMLSLYLPKIKSLRLGRTPRIDAWDDVAQRFDVAWPFPAAPGAASLTSLRLDRSATTFSGIEELLKRTPNLRSFYLDNFFPETYRQDSRILRQALQHVRRTLLHLTIKYKVTSEDYPDADSLVYLVCGSLDSLRDLEVLEELDVALCVFYGQDRDLQALPPLSEGLPPKLKRFTVNDSLWGYNTFYEWPTRVYVPLLRAFLGGGWRTGTPQLQEFALDARWLWNGTDHELTHDMRGLRKVCEEQGLKCTLPDYMDDDEFLAEAEGPFMS</sequence>
<dbReference type="STRING" id="1237896.T0L5I8"/>
<organism evidence="2 3">
    <name type="scientific">Colletotrichum gloeosporioides (strain Cg-14)</name>
    <name type="common">Anthracnose fungus</name>
    <name type="synonym">Glomerella cingulata</name>
    <dbReference type="NCBI Taxonomy" id="1237896"/>
    <lineage>
        <taxon>Eukaryota</taxon>
        <taxon>Fungi</taxon>
        <taxon>Dikarya</taxon>
        <taxon>Ascomycota</taxon>
        <taxon>Pezizomycotina</taxon>
        <taxon>Sordariomycetes</taxon>
        <taxon>Hypocreomycetidae</taxon>
        <taxon>Glomerellales</taxon>
        <taxon>Glomerellaceae</taxon>
        <taxon>Colletotrichum</taxon>
        <taxon>Colletotrichum gloeosporioides species complex</taxon>
    </lineage>
</organism>
<gene>
    <name evidence="2" type="ORF">CGLO_17807</name>
</gene>
<dbReference type="SMART" id="SM00256">
    <property type="entry name" value="FBOX"/>
    <property type="match status" value="1"/>
</dbReference>
<dbReference type="InterPro" id="IPR001810">
    <property type="entry name" value="F-box_dom"/>
</dbReference>
<dbReference type="Pfam" id="PF12937">
    <property type="entry name" value="F-box-like"/>
    <property type="match status" value="1"/>
</dbReference>
<evidence type="ECO:0000313" key="2">
    <source>
        <dbReference type="EMBL" id="EQB43525.1"/>
    </source>
</evidence>
<dbReference type="SUPFAM" id="SSF52540">
    <property type="entry name" value="P-loop containing nucleoside triphosphate hydrolases"/>
    <property type="match status" value="1"/>
</dbReference>
<dbReference type="EMBL" id="AMYD01004254">
    <property type="protein sequence ID" value="EQB43525.1"/>
    <property type="molecule type" value="Genomic_DNA"/>
</dbReference>
<name>T0L5I8_COLGC</name>
<dbReference type="PANTHER" id="PTHR43977">
    <property type="entry name" value="STRUCTURAL MAINTENANCE OF CHROMOSOMES PROTEIN 3"/>
    <property type="match status" value="1"/>
</dbReference>
<dbReference type="Pfam" id="PF02463">
    <property type="entry name" value="SMC_N"/>
    <property type="match status" value="1"/>
</dbReference>
<dbReference type="InterPro" id="IPR003395">
    <property type="entry name" value="RecF/RecN/SMC_N"/>
</dbReference>
<feature type="domain" description="F-box" evidence="1">
    <location>
        <begin position="88"/>
        <end position="133"/>
    </location>
</feature>
<protein>
    <submittedName>
        <fullName evidence="2">RecF/RecN/SMC N terminal domain-containing protein</fullName>
    </submittedName>
</protein>
<dbReference type="InterPro" id="IPR027417">
    <property type="entry name" value="P-loop_NTPase"/>
</dbReference>
<dbReference type="InterPro" id="IPR032675">
    <property type="entry name" value="LRR_dom_sf"/>
</dbReference>
<dbReference type="SUPFAM" id="SSF52047">
    <property type="entry name" value="RNI-like"/>
    <property type="match status" value="1"/>
</dbReference>
<evidence type="ECO:0000313" key="3">
    <source>
        <dbReference type="Proteomes" id="UP000015530"/>
    </source>
</evidence>
<dbReference type="eggNOG" id="KOG0964">
    <property type="taxonomic scope" value="Eukaryota"/>
</dbReference>
<dbReference type="InterPro" id="IPR036047">
    <property type="entry name" value="F-box-like_dom_sf"/>
</dbReference>
<comment type="caution">
    <text evidence="2">The sequence shown here is derived from an EMBL/GenBank/DDBJ whole genome shotgun (WGS) entry which is preliminary data.</text>
</comment>
<dbReference type="OMA" id="FTWPAAH"/>
<dbReference type="Gene3D" id="3.80.10.10">
    <property type="entry name" value="Ribonuclease Inhibitor"/>
    <property type="match status" value="1"/>
</dbReference>
<reference evidence="3" key="1">
    <citation type="journal article" date="2013" name="Mol. Plant Microbe Interact.">
        <title>Global aspects of pacC regulation of pathogenicity genes in Colletotrichum gloeosporioides as revealed by transcriptome analysis.</title>
        <authorList>
            <person name="Alkan N."/>
            <person name="Meng X."/>
            <person name="Friedlander G."/>
            <person name="Reuveni E."/>
            <person name="Sukno S."/>
            <person name="Sherman A."/>
            <person name="Thon M."/>
            <person name="Fluhr R."/>
            <person name="Prusky D."/>
        </authorList>
    </citation>
    <scope>NUCLEOTIDE SEQUENCE [LARGE SCALE GENOMIC DNA]</scope>
    <source>
        <strain evidence="3">Cg-14</strain>
    </source>
</reference>
<dbReference type="OrthoDB" id="5210863at2759"/>
<evidence type="ECO:0000259" key="1">
    <source>
        <dbReference type="PROSITE" id="PS50181"/>
    </source>
</evidence>
<dbReference type="PROSITE" id="PS50181">
    <property type="entry name" value="FBOX"/>
    <property type="match status" value="1"/>
</dbReference>
<dbReference type="Gene3D" id="3.40.50.300">
    <property type="entry name" value="P-loop containing nucleotide triphosphate hydrolases"/>
    <property type="match status" value="1"/>
</dbReference>
<dbReference type="Proteomes" id="UP000015530">
    <property type="component" value="Unassembled WGS sequence"/>
</dbReference>
<dbReference type="SUPFAM" id="SSF81383">
    <property type="entry name" value="F-box domain"/>
    <property type="match status" value="1"/>
</dbReference>
<accession>T0L5I8</accession>
<dbReference type="HOGENOM" id="CLU_550949_0_0_1"/>
<proteinExistence type="predicted"/>